<evidence type="ECO:0000313" key="16">
    <source>
        <dbReference type="Proteomes" id="UP000694557"/>
    </source>
</evidence>
<keyword evidence="12" id="KW-0175">Coiled coil</keyword>
<dbReference type="InterPro" id="IPR016024">
    <property type="entry name" value="ARM-type_fold"/>
</dbReference>
<keyword evidence="16" id="KW-1185">Reference proteome</keyword>
<dbReference type="GO" id="GO:0007420">
    <property type="term" value="P:brain development"/>
    <property type="evidence" value="ECO:0007669"/>
    <property type="project" value="TreeGrafter"/>
</dbReference>
<feature type="compositionally biased region" description="Acidic residues" evidence="13">
    <location>
        <begin position="2046"/>
        <end position="2056"/>
    </location>
</feature>
<dbReference type="Gene3D" id="1.25.10.10">
    <property type="entry name" value="Leucine-rich Repeat Variant"/>
    <property type="match status" value="2"/>
</dbReference>
<feature type="compositionally biased region" description="Basic and acidic residues" evidence="13">
    <location>
        <begin position="627"/>
        <end position="647"/>
    </location>
</feature>
<dbReference type="InterPro" id="IPR026003">
    <property type="entry name" value="Cohesin_HEAT"/>
</dbReference>
<dbReference type="PANTHER" id="PTHR21704:SF18">
    <property type="entry name" value="NIPPED-B-LIKE PROTEIN"/>
    <property type="match status" value="1"/>
</dbReference>
<dbReference type="GO" id="GO:0090694">
    <property type="term" value="C:Scc2-Scc4 cohesin loading complex"/>
    <property type="evidence" value="ECO:0007669"/>
    <property type="project" value="TreeGrafter"/>
</dbReference>
<dbReference type="GO" id="GO:0035118">
    <property type="term" value="P:embryonic pectoral fin morphogenesis"/>
    <property type="evidence" value="ECO:0007669"/>
    <property type="project" value="UniProtKB-ARBA"/>
</dbReference>
<name>A0A8C7CDM4_ONCKI</name>
<organism evidence="15 16">
    <name type="scientific">Oncorhynchus kisutch</name>
    <name type="common">Coho salmon</name>
    <name type="synonym">Salmo kisutch</name>
    <dbReference type="NCBI Taxonomy" id="8019"/>
    <lineage>
        <taxon>Eukaryota</taxon>
        <taxon>Metazoa</taxon>
        <taxon>Chordata</taxon>
        <taxon>Craniata</taxon>
        <taxon>Vertebrata</taxon>
        <taxon>Euteleostomi</taxon>
        <taxon>Actinopterygii</taxon>
        <taxon>Neopterygii</taxon>
        <taxon>Teleostei</taxon>
        <taxon>Protacanthopterygii</taxon>
        <taxon>Salmoniformes</taxon>
        <taxon>Salmonidae</taxon>
        <taxon>Salmoninae</taxon>
        <taxon>Oncorhynchus</taxon>
    </lineage>
</organism>
<evidence type="ECO:0000256" key="9">
    <source>
        <dbReference type="ARBA" id="ARBA00023306"/>
    </source>
</evidence>
<keyword evidence="9 11" id="KW-0131">Cell cycle</keyword>
<dbReference type="PANTHER" id="PTHR21704">
    <property type="entry name" value="NIPPED-B-LIKE PROTEIN DELANGIN SCC2-RELATED"/>
    <property type="match status" value="1"/>
</dbReference>
<comment type="similarity">
    <text evidence="2 11">Belongs to the SCC2/Nipped-B family.</text>
</comment>
<evidence type="ECO:0000256" key="5">
    <source>
        <dbReference type="ARBA" id="ARBA00023015"/>
    </source>
</evidence>
<keyword evidence="5" id="KW-0805">Transcription regulation</keyword>
<feature type="compositionally biased region" description="Gly residues" evidence="13">
    <location>
        <begin position="354"/>
        <end position="373"/>
    </location>
</feature>
<keyword evidence="6" id="KW-0010">Activator</keyword>
<keyword evidence="4 11" id="KW-0677">Repeat</keyword>
<evidence type="ECO:0000256" key="8">
    <source>
        <dbReference type="ARBA" id="ARBA00023242"/>
    </source>
</evidence>
<dbReference type="GO" id="GO:1990414">
    <property type="term" value="P:replication-born double-strand break repair via sister chromatid exchange"/>
    <property type="evidence" value="ECO:0007669"/>
    <property type="project" value="TreeGrafter"/>
</dbReference>
<dbReference type="CDD" id="cd23958">
    <property type="entry name" value="SCC2"/>
    <property type="match status" value="1"/>
</dbReference>
<dbReference type="GO" id="GO:0003146">
    <property type="term" value="P:heart jogging"/>
    <property type="evidence" value="ECO:0007669"/>
    <property type="project" value="UniProtKB-ARBA"/>
</dbReference>
<protein>
    <recommendedName>
        <fullName evidence="11">Nipped-B protein</fullName>
    </recommendedName>
</protein>
<feature type="region of interest" description="Disordered" evidence="13">
    <location>
        <begin position="1198"/>
        <end position="1222"/>
    </location>
</feature>
<feature type="region of interest" description="Disordered" evidence="13">
    <location>
        <begin position="543"/>
        <end position="567"/>
    </location>
</feature>
<dbReference type="Pfam" id="PF12830">
    <property type="entry name" value="Nipped-B_C"/>
    <property type="match status" value="1"/>
</dbReference>
<dbReference type="GO" id="GO:0034087">
    <property type="term" value="P:establishment of mitotic sister chromatid cohesion"/>
    <property type="evidence" value="ECO:0007669"/>
    <property type="project" value="TreeGrafter"/>
</dbReference>
<evidence type="ECO:0000256" key="7">
    <source>
        <dbReference type="ARBA" id="ARBA00023163"/>
    </source>
</evidence>
<keyword evidence="7" id="KW-0804">Transcription</keyword>
<dbReference type="GO" id="GO:0140588">
    <property type="term" value="P:chromatin looping"/>
    <property type="evidence" value="ECO:0007669"/>
    <property type="project" value="InterPro"/>
</dbReference>
<feature type="compositionally biased region" description="Polar residues" evidence="13">
    <location>
        <begin position="268"/>
        <end position="283"/>
    </location>
</feature>
<evidence type="ECO:0000313" key="15">
    <source>
        <dbReference type="Ensembl" id="ENSOKIP00005002586.1"/>
    </source>
</evidence>
<evidence type="ECO:0000256" key="2">
    <source>
        <dbReference type="ARBA" id="ARBA00009252"/>
    </source>
</evidence>
<reference evidence="15" key="1">
    <citation type="submission" date="2025-08" db="UniProtKB">
        <authorList>
            <consortium name="Ensembl"/>
        </authorList>
    </citation>
    <scope>IDENTIFICATION</scope>
</reference>
<evidence type="ECO:0000256" key="1">
    <source>
        <dbReference type="ARBA" id="ARBA00004123"/>
    </source>
</evidence>
<feature type="region of interest" description="Disordered" evidence="13">
    <location>
        <begin position="420"/>
        <end position="474"/>
    </location>
</feature>
<feature type="region of interest" description="Disordered" evidence="13">
    <location>
        <begin position="1986"/>
        <end position="2056"/>
    </location>
</feature>
<comment type="subcellular location">
    <subcellularLocation>
        <location evidence="1 11">Nucleus</location>
    </subcellularLocation>
</comment>
<feature type="compositionally biased region" description="Acidic residues" evidence="13">
    <location>
        <begin position="2210"/>
        <end position="2221"/>
    </location>
</feature>
<dbReference type="InterPro" id="IPR033031">
    <property type="entry name" value="Scc2/Nipped-B"/>
</dbReference>
<evidence type="ECO:0000256" key="6">
    <source>
        <dbReference type="ARBA" id="ARBA00023159"/>
    </source>
</evidence>
<dbReference type="GeneTree" id="ENSGT00390000010427"/>
<feature type="domain" description="Sister chromatid cohesion C-terminal" evidence="14">
    <location>
        <begin position="1786"/>
        <end position="1966"/>
    </location>
</feature>
<feature type="region of interest" description="Disordered" evidence="13">
    <location>
        <begin position="589"/>
        <end position="696"/>
    </location>
</feature>
<dbReference type="GO" id="GO:0048703">
    <property type="term" value="P:embryonic viscerocranium morphogenesis"/>
    <property type="evidence" value="ECO:0007669"/>
    <property type="project" value="TreeGrafter"/>
</dbReference>
<keyword evidence="8 11" id="KW-0539">Nucleus</keyword>
<evidence type="ECO:0000256" key="13">
    <source>
        <dbReference type="SAM" id="MobiDB-lite"/>
    </source>
</evidence>
<feature type="compositionally biased region" description="Basic and acidic residues" evidence="13">
    <location>
        <begin position="599"/>
        <end position="608"/>
    </location>
</feature>
<dbReference type="Ensembl" id="ENSOKIT00005002719.1">
    <property type="protein sequence ID" value="ENSOKIP00005002586.1"/>
    <property type="gene ID" value="ENSOKIG00005001188.1"/>
</dbReference>
<dbReference type="GO" id="GO:0010468">
    <property type="term" value="P:regulation of gene expression"/>
    <property type="evidence" value="ECO:0007669"/>
    <property type="project" value="InterPro"/>
</dbReference>
<dbReference type="InterPro" id="IPR011989">
    <property type="entry name" value="ARM-like"/>
</dbReference>
<evidence type="ECO:0000256" key="12">
    <source>
        <dbReference type="SAM" id="Coils"/>
    </source>
</evidence>
<feature type="region of interest" description="Disordered" evidence="13">
    <location>
        <begin position="125"/>
        <end position="305"/>
    </location>
</feature>
<evidence type="ECO:0000256" key="4">
    <source>
        <dbReference type="ARBA" id="ARBA00022737"/>
    </source>
</evidence>
<proteinExistence type="inferred from homology"/>
<feature type="region of interest" description="Disordered" evidence="13">
    <location>
        <begin position="2205"/>
        <end position="2243"/>
    </location>
</feature>
<evidence type="ECO:0000259" key="14">
    <source>
        <dbReference type="Pfam" id="PF12830"/>
    </source>
</evidence>
<feature type="compositionally biased region" description="Basic and acidic residues" evidence="13">
    <location>
        <begin position="1198"/>
        <end position="1209"/>
    </location>
</feature>
<feature type="compositionally biased region" description="Basic residues" evidence="13">
    <location>
        <begin position="683"/>
        <end position="694"/>
    </location>
</feature>
<dbReference type="Pfam" id="PF12765">
    <property type="entry name" value="Cohesin_HEAT"/>
    <property type="match status" value="1"/>
</dbReference>
<feature type="region of interest" description="Disordered" evidence="13">
    <location>
        <begin position="318"/>
        <end position="386"/>
    </location>
</feature>
<dbReference type="Proteomes" id="UP000694557">
    <property type="component" value="Unassembled WGS sequence"/>
</dbReference>
<dbReference type="GO" id="GO:0071169">
    <property type="term" value="P:establishment of protein localization to chromatin"/>
    <property type="evidence" value="ECO:0007669"/>
    <property type="project" value="TreeGrafter"/>
</dbReference>
<feature type="coiled-coil region" evidence="12">
    <location>
        <begin position="1745"/>
        <end position="1772"/>
    </location>
</feature>
<dbReference type="SUPFAM" id="SSF48371">
    <property type="entry name" value="ARM repeat"/>
    <property type="match status" value="2"/>
</dbReference>
<accession>A0A8C7CDM4</accession>
<dbReference type="GO" id="GO:0140587">
    <property type="term" value="F:chromatin loop anchoring activity"/>
    <property type="evidence" value="ECO:0007669"/>
    <property type="project" value="UniProtKB-ARBA"/>
</dbReference>
<keyword evidence="3" id="KW-0217">Developmental protein</keyword>
<feature type="compositionally biased region" description="Basic and acidic residues" evidence="13">
    <location>
        <begin position="318"/>
        <end position="339"/>
    </location>
</feature>
<feature type="compositionally biased region" description="Polar residues" evidence="13">
    <location>
        <begin position="125"/>
        <end position="170"/>
    </location>
</feature>
<gene>
    <name evidence="15" type="primary">NIPBL</name>
    <name evidence="15" type="synonym">nipbla</name>
</gene>
<reference evidence="15" key="2">
    <citation type="submission" date="2025-09" db="UniProtKB">
        <authorList>
            <consortium name="Ensembl"/>
        </authorList>
    </citation>
    <scope>IDENTIFICATION</scope>
</reference>
<dbReference type="FunFam" id="1.25.10.10:FF:000225">
    <property type="entry name" value="Nipped-B protein"/>
    <property type="match status" value="1"/>
</dbReference>
<dbReference type="InterPro" id="IPR024986">
    <property type="entry name" value="Nipped-B_C"/>
</dbReference>
<dbReference type="GO" id="GO:0061775">
    <property type="term" value="F:cohesin loader activity"/>
    <property type="evidence" value="ECO:0007669"/>
    <property type="project" value="InterPro"/>
</dbReference>
<dbReference type="GO" id="GO:0048565">
    <property type="term" value="P:digestive tract development"/>
    <property type="evidence" value="ECO:0007669"/>
    <property type="project" value="UniProtKB-ARBA"/>
</dbReference>
<feature type="compositionally biased region" description="Polar residues" evidence="13">
    <location>
        <begin position="191"/>
        <end position="202"/>
    </location>
</feature>
<feature type="compositionally biased region" description="Basic and acidic residues" evidence="13">
    <location>
        <begin position="442"/>
        <end position="455"/>
    </location>
</feature>
<sequence length="2342" mass="263887">MNGDMPHVPITTLAGIASLTDLLNQLPLPSPLPATTTKSLLYNGRIAEEVNCLLACRDENLVSQLAHGLNQVSTEHIELKDNLGSDEPEGDVPALLQTVLSRNPGIFREKNVMQQPMVQQYKPIQNSMHGSPAQSANFQQASMSPNPSSRGFVSPQSSSGSRFIPQQNSPVPSPYTPQSPAGFMQYPHPPSYNQHQQIQQGKPPSPMVPGGMRNIHESKGPMTNASPPYMSPREGPPDLLLESPDQRKKQQKKKLVGKEDKDAYDIVTSPSKDTTKLTLSLSRVKSEEVEDPSGELLPGPLSSPFDEAELDALAEIERIERESASERERCSKEVQDKDKPLKKRKQDSFPLEPGAGGTAGTTGAPGSGGGGNAGKLIPQEATAAGNGASRPALMVSIDLQQAGRADGQLDPCMAAPIPALEAQRWPEEPAEGPAAEGSDTAGVHRHDGKQDRRGFDPSGKSGEFPAYLLGGQGSGGLKNFVIPKMKRDGGAVDVAEGWGQPRVKLERLGVRGLVDHISKRPKPVVVLQKLSFDEVQRIIRVKDRHGSKSGKNRFLSGKSGRGGLDQSVLEELPPELLAEMESTMPLCERVKMNKRKRSSVKEKPKYTEVDSDDDSNGESARKRQRKNRGDKAWEYEPERERRGSGDHRRSKGFQEGCRGSNSCYRDSSDEESPPPSMSDIARQMKKKENQKKRKAYEPKLTHQELMDSSTFKRFSSSVDNILENLEDVDFTQMDDDEIPQELLLGKQQLNELGSESAKIKAMGITCRIPSDKLVKVLNILEKNIQDGARLSTLMSHDNDEDEEKLWRDLIMERVTKSADACLTALNIMTSAHMPKAVYMEDVIERVLQYTKFHLQNTLYPQYDPVYRVDPHGGGLLSSKAKRAKCSTHKQRVIVMLYNKVCDMVSNISELLEIQLLTDTTILQVISSMGITPFFVESVSELQLCAIKLVTAVFSRYEKHRQLILEEIFTSLARLPTSKRSLRNFRLNSSDRDGEPMYIQMVTALVLQLIQCVVHLPNDRDGMEDEYDSKVDQDLLITNNYETAMRTAQNFLSVFLKKCGSKQGSEEDYRPLFENFVQDLLSTVNKPEWPAAELLLSLLGRLLVHQFSNKQTEMTLRVASLDYLGTVAARLRKDAVTSKMDQRSIDRILKETQGDDETQQLQKALLDYMEENTETDPSLLFARKFYIAQWFRDTTIETEKTMKSQKRDREEDSSDGPGHHAKDIETIGEVMQRAEARKKFLRKIIKTVPSHFTTLRMNSDTVDYDDSCLIVRYLASMRPFAQSFDIYLTQILRVLGESAIAVRTKAMKCLSEVVSVDPSILSRLDMQRGVHGRLMDNSTSVREAAVELLGRFVLSRPQLTEQYYDMLIERILDTGISVRKRVIKILRDICLEQPTFNKITEMCVRMIRRVNDEEGIKKLVNETFQKLWFTPTPAHDKDTMTRKILNITDVVTACKDTGYDWFEQLLQNLLKVEEDAAYKPAQKACVQLVDNLVEHILKYEESLTESKGVNSTRLVSCITTLFLFSKIRAQLIVKHAMTMQPYLTTKCNNASDFMVICNVAKILELVIPLLEHPSETFLTTIEEDLMKLIIKYGMTVVQHCVSCLGAVVNKVTHNYKFVWSCFNRYYGALTKLKTQHQEDPNSTALAANKPALLRSLFTVGALCRHFEFDMEEFKGITKVVIKEKVLELLLYFTKHEDEEVKTKAIIGLGFLVIMHPSQMFSPEVKTLYNGILADRSTSVNLKIQVLKNLQTYLQEEDSRMQEADQQWKKLSKQEDLKEMGDISSGMSSSIMQLYLKQVLEAFFHTQSSVRHFALNVIALTLNQGLIHPVQCVPYLIAMGTDPEPSMRNKADQQLVEIDKKYTGFIHMKAVAGMKMSYQVQQAIMASRKSIIRGFRHDETTSALCAHLFSMVRGNRQHRRAFLISLLNLFDDSSKTEVNMLLFIADNLACFPYQSQEEPLFIMHHIDITLSVSGSNLLQTFKESLLKEPRRREPKVRKERQSKNVSGGEEDKEICDSPRSDENSNPDDDDEVVRRPKKSKRPVAVEEPSSESDLDLEDLDVEDVDRVMRRLPENATSLLDFANASQGILLLLVLKQHLKNLYSFSDSKIQKYSPTESAKVYDKAVNRKTNIHFKPRQTIDFLSNNWANVVFTHDIKTRIVKQYLDFKTLMEHLDPDEEDEEGEAAQASANIRNKAINALLGGAGHGHLAPVEYDEDDESEEDERNPGSSRRARRSGDPGNLNESLDSMDVIAIHCPKHKDRPQLARVIQKISTGYSVHWMSGSYSGPWADAKKRDGRKTVPWVDTIKESDIIYKKIALTSNHKLSNKMAQTLRSLYAAKEGTSS</sequence>
<evidence type="ECO:0000256" key="10">
    <source>
        <dbReference type="ARBA" id="ARBA00053055"/>
    </source>
</evidence>
<comment type="function">
    <text evidence="10">May play a structural role in chromatin. Involved in sister chromatid cohesion, possibly by facilitating the cohesin complex loading. Transcription factor, which may promote cortical neuron migration during brain development by regulating the transcription of crucial genes in this process.</text>
</comment>
<evidence type="ECO:0000256" key="11">
    <source>
        <dbReference type="RuleBase" id="RU364107"/>
    </source>
</evidence>
<evidence type="ECO:0000256" key="3">
    <source>
        <dbReference type="ARBA" id="ARBA00022473"/>
    </source>
</evidence>